<dbReference type="EMBL" id="BKCF01000001">
    <property type="protein sequence ID" value="GEQ84881.1"/>
    <property type="molecule type" value="Genomic_DNA"/>
</dbReference>
<keyword evidence="1" id="KW-0472">Membrane</keyword>
<evidence type="ECO:0000313" key="3">
    <source>
        <dbReference type="Proteomes" id="UP000326994"/>
    </source>
</evidence>
<dbReference type="OrthoDB" id="1149272at2"/>
<name>A0A5J4FYW9_9FLAO</name>
<reference evidence="2 3" key="1">
    <citation type="submission" date="2019-08" db="EMBL/GenBank/DDBJ databases">
        <title>Ulvibacter marinistellae sp. nov., isolated from a starfish, Patiria pectinifera.</title>
        <authorList>
            <person name="Kawano K."/>
            <person name="Ushijima N."/>
            <person name="Kihara M."/>
            <person name="Itoh H."/>
        </authorList>
    </citation>
    <scope>NUCLEOTIDE SEQUENCE [LARGE SCALE GENOMIC DNA]</scope>
    <source>
        <strain evidence="2 3">KK4</strain>
    </source>
</reference>
<keyword evidence="3" id="KW-1185">Reference proteome</keyword>
<proteinExistence type="predicted"/>
<organism evidence="2 3">
    <name type="scientific">Patiriisocius marinistellae</name>
    <dbReference type="NCBI Taxonomy" id="2494560"/>
    <lineage>
        <taxon>Bacteria</taxon>
        <taxon>Pseudomonadati</taxon>
        <taxon>Bacteroidota</taxon>
        <taxon>Flavobacteriia</taxon>
        <taxon>Flavobacteriales</taxon>
        <taxon>Flavobacteriaceae</taxon>
        <taxon>Patiriisocius</taxon>
    </lineage>
</organism>
<accession>A0A5J4FYW9</accession>
<comment type="caution">
    <text evidence="2">The sequence shown here is derived from an EMBL/GenBank/DDBJ whole genome shotgun (WGS) entry which is preliminary data.</text>
</comment>
<feature type="transmembrane region" description="Helical" evidence="1">
    <location>
        <begin position="45"/>
        <end position="71"/>
    </location>
</feature>
<evidence type="ECO:0000256" key="1">
    <source>
        <dbReference type="SAM" id="Phobius"/>
    </source>
</evidence>
<evidence type="ECO:0000313" key="2">
    <source>
        <dbReference type="EMBL" id="GEQ84881.1"/>
    </source>
</evidence>
<sequence length="80" mass="8914">MSKSYTSFKEIDLELKRLKLQSEISKEELKLNFHSTKKSASPSNLIGGMFGGLVSSGFIFKLLMPVATFAIGKLTEKKEK</sequence>
<dbReference type="RefSeq" id="WP_151892813.1">
    <property type="nucleotide sequence ID" value="NZ_BKCF01000001.1"/>
</dbReference>
<dbReference type="AlphaFoldDB" id="A0A5J4FYW9"/>
<keyword evidence="1" id="KW-0812">Transmembrane</keyword>
<dbReference type="Pfam" id="PF19852">
    <property type="entry name" value="DUF6327"/>
    <property type="match status" value="1"/>
</dbReference>
<dbReference type="Proteomes" id="UP000326994">
    <property type="component" value="Unassembled WGS sequence"/>
</dbReference>
<protein>
    <submittedName>
        <fullName evidence="2">Uncharacterized protein</fullName>
    </submittedName>
</protein>
<gene>
    <name evidence="2" type="ORF">ULMS_03890</name>
</gene>
<dbReference type="InterPro" id="IPR046290">
    <property type="entry name" value="DUF6327"/>
</dbReference>
<keyword evidence="1" id="KW-1133">Transmembrane helix</keyword>